<dbReference type="Proteomes" id="UP000012960">
    <property type="component" value="Unplaced"/>
</dbReference>
<name>A0A804HQ14_MUSAM</name>
<dbReference type="InParanoid" id="A0A804HQ14"/>
<dbReference type="InterPro" id="IPR027417">
    <property type="entry name" value="P-loop_NTPase"/>
</dbReference>
<sequence length="179" mass="19912">MALGSRGRGHHIHLRSRCRKRWPRGVDVRAPPPIDEQRYLIVFDDVWNIDEWYEGLMSSGLPDEGEWAGHLRLDRVLPKDCGGSVIVTSRLEEVAVKMVGKENMCRIEPDKDGECCWNIFMDSVTEGGLAGDHPTLRSMKTEIVDRCGGLPLAAKTVGEILRGSLSPAENSEPENGLHP</sequence>
<dbReference type="GO" id="GO:0006952">
    <property type="term" value="P:defense response"/>
    <property type="evidence" value="ECO:0007669"/>
    <property type="project" value="InterPro"/>
</dbReference>
<evidence type="ECO:0000313" key="1">
    <source>
        <dbReference type="EMBL" id="CAG1858486.1"/>
    </source>
</evidence>
<dbReference type="Gramene" id="Ma01_t03960.1">
    <property type="protein sequence ID" value="Ma01_p03960.1"/>
    <property type="gene ID" value="Ma01_g03960"/>
</dbReference>
<protein>
    <submittedName>
        <fullName evidence="1">(wild Malaysian banana) hypothetical protein</fullName>
    </submittedName>
</protein>
<dbReference type="InterPro" id="IPR042197">
    <property type="entry name" value="Apaf_helical"/>
</dbReference>
<dbReference type="PANTHER" id="PTHR23155:SF1220">
    <property type="entry name" value="BLIGHT RESISTANCE PROTEIN RGA3-LIKE"/>
    <property type="match status" value="1"/>
</dbReference>
<accession>A0A804HQ14</accession>
<dbReference type="InterPro" id="IPR044974">
    <property type="entry name" value="Disease_R_plants"/>
</dbReference>
<dbReference type="AlphaFoldDB" id="A0A804HQ14"/>
<reference evidence="1" key="1">
    <citation type="submission" date="2021-03" db="EMBL/GenBank/DDBJ databases">
        <authorList>
            <consortium name="Genoscope - CEA"/>
            <person name="William W."/>
        </authorList>
    </citation>
    <scope>NUCLEOTIDE SEQUENCE</scope>
    <source>
        <strain evidence="1">Doubled-haploid Pahang</strain>
    </source>
</reference>
<dbReference type="PRINTS" id="PR00364">
    <property type="entry name" value="DISEASERSIST"/>
</dbReference>
<proteinExistence type="predicted"/>
<organism evidence="2 3">
    <name type="scientific">Musa acuminata subsp. malaccensis</name>
    <name type="common">Wild banana</name>
    <name type="synonym">Musa malaccensis</name>
    <dbReference type="NCBI Taxonomy" id="214687"/>
    <lineage>
        <taxon>Eukaryota</taxon>
        <taxon>Viridiplantae</taxon>
        <taxon>Streptophyta</taxon>
        <taxon>Embryophyta</taxon>
        <taxon>Tracheophyta</taxon>
        <taxon>Spermatophyta</taxon>
        <taxon>Magnoliopsida</taxon>
        <taxon>Liliopsida</taxon>
        <taxon>Zingiberales</taxon>
        <taxon>Musaceae</taxon>
        <taxon>Musa</taxon>
    </lineage>
</organism>
<evidence type="ECO:0000313" key="3">
    <source>
        <dbReference type="Proteomes" id="UP000012960"/>
    </source>
</evidence>
<dbReference type="EnsemblPlants" id="Ma01_t03960.1">
    <property type="protein sequence ID" value="Ma01_p03960.1"/>
    <property type="gene ID" value="Ma01_g03960"/>
</dbReference>
<keyword evidence="3" id="KW-1185">Reference proteome</keyword>
<dbReference type="SUPFAM" id="SSF52540">
    <property type="entry name" value="P-loop containing nucleoside triphosphate hydrolases"/>
    <property type="match status" value="1"/>
</dbReference>
<reference evidence="2" key="2">
    <citation type="submission" date="2021-05" db="UniProtKB">
        <authorList>
            <consortium name="EnsemblPlants"/>
        </authorList>
    </citation>
    <scope>IDENTIFICATION</scope>
    <source>
        <strain evidence="2">subsp. malaccensis</strain>
    </source>
</reference>
<dbReference type="Gene3D" id="3.40.50.300">
    <property type="entry name" value="P-loop containing nucleotide triphosphate hydrolases"/>
    <property type="match status" value="1"/>
</dbReference>
<dbReference type="PANTHER" id="PTHR23155">
    <property type="entry name" value="DISEASE RESISTANCE PROTEIN RP"/>
    <property type="match status" value="1"/>
</dbReference>
<dbReference type="EMBL" id="HG996466">
    <property type="protein sequence ID" value="CAG1858486.1"/>
    <property type="molecule type" value="Genomic_DNA"/>
</dbReference>
<dbReference type="GO" id="GO:0043531">
    <property type="term" value="F:ADP binding"/>
    <property type="evidence" value="ECO:0007669"/>
    <property type="project" value="InterPro"/>
</dbReference>
<dbReference type="Gene3D" id="1.10.8.430">
    <property type="entry name" value="Helical domain of apoptotic protease-activating factors"/>
    <property type="match status" value="1"/>
</dbReference>
<evidence type="ECO:0000313" key="2">
    <source>
        <dbReference type="EnsemblPlants" id="Ma01_p03960.1"/>
    </source>
</evidence>
<gene>
    <name evidence="1" type="ORF">GSMUA_287810.1</name>
</gene>